<dbReference type="SUPFAM" id="SSF74650">
    <property type="entry name" value="Galactose mutarotase-like"/>
    <property type="match status" value="1"/>
</dbReference>
<dbReference type="PANTHER" id="PTHR10091:SF0">
    <property type="entry name" value="GALACTOSE MUTAROTASE"/>
    <property type="match status" value="1"/>
</dbReference>
<dbReference type="OrthoDB" id="9779408at2"/>
<protein>
    <submittedName>
        <fullName evidence="2">Galactose-1-epimerase</fullName>
    </submittedName>
</protein>
<feature type="region of interest" description="Disordered" evidence="1">
    <location>
        <begin position="196"/>
        <end position="217"/>
    </location>
</feature>
<dbReference type="GO" id="GO:0006006">
    <property type="term" value="P:glucose metabolic process"/>
    <property type="evidence" value="ECO:0007669"/>
    <property type="project" value="TreeGrafter"/>
</dbReference>
<evidence type="ECO:0000256" key="1">
    <source>
        <dbReference type="SAM" id="MobiDB-lite"/>
    </source>
</evidence>
<dbReference type="InterPro" id="IPR011013">
    <property type="entry name" value="Gal_mutarotase_sf_dom"/>
</dbReference>
<comment type="caution">
    <text evidence="2">The sequence shown here is derived from an EMBL/GenBank/DDBJ whole genome shotgun (WGS) entry which is preliminary data.</text>
</comment>
<dbReference type="EMBL" id="VDUX01000002">
    <property type="protein sequence ID" value="TXL62210.1"/>
    <property type="molecule type" value="Genomic_DNA"/>
</dbReference>
<dbReference type="Gene3D" id="2.70.98.10">
    <property type="match status" value="1"/>
</dbReference>
<reference evidence="2 3" key="1">
    <citation type="submission" date="2019-06" db="EMBL/GenBank/DDBJ databases">
        <title>Aeromicrobium sp. nov., isolated from a maize field.</title>
        <authorList>
            <person name="Lin S.-Y."/>
            <person name="Tsai C.-F."/>
            <person name="Young C.-C."/>
        </authorList>
    </citation>
    <scope>NUCLEOTIDE SEQUENCE [LARGE SCALE GENOMIC DNA]</scope>
    <source>
        <strain evidence="2 3">CC-CFT486</strain>
    </source>
</reference>
<dbReference type="GO" id="GO:0033499">
    <property type="term" value="P:galactose catabolic process via UDP-galactose, Leloir pathway"/>
    <property type="evidence" value="ECO:0007669"/>
    <property type="project" value="TreeGrafter"/>
</dbReference>
<proteinExistence type="predicted"/>
<dbReference type="Proteomes" id="UP000321571">
    <property type="component" value="Unassembled WGS sequence"/>
</dbReference>
<dbReference type="GO" id="GO:0030246">
    <property type="term" value="F:carbohydrate binding"/>
    <property type="evidence" value="ECO:0007669"/>
    <property type="project" value="InterPro"/>
</dbReference>
<dbReference type="InterPro" id="IPR008183">
    <property type="entry name" value="Aldose_1/G6P_1-epimerase"/>
</dbReference>
<dbReference type="AlphaFoldDB" id="A0A5C8NM97"/>
<dbReference type="GO" id="GO:0005737">
    <property type="term" value="C:cytoplasm"/>
    <property type="evidence" value="ECO:0007669"/>
    <property type="project" value="TreeGrafter"/>
</dbReference>
<sequence length="312" mass="33049">MDIEDAGRLPDGRAVRRVRLRSGDARLDVLDLGATVDAWVPSGSGRSVVVGLDGDVAERWRQRRVYAGVVGGRYLSRIRDGRFELDGTEHRLVTNDGPHTLHGGPDGFDARTWQVDDVAEDRVRLSLVSPDGDQGFPGTLRASVTYRLAPEVVTVELSAETDAPTVVGLGSHPYFDVGAGPVLTVAAQRWIRPDEDSVALPGSEPVDGSGVDARDGLPVPPGAGLDLAYLVDGDGLRPMARLEGADGTVVVEGDQPALQVFTDGALGGVALEVQREPDGPNRPGAAAVLWPGEVYSSRVVWRWSSTPAVAAR</sequence>
<dbReference type="GO" id="GO:0004034">
    <property type="term" value="F:aldose 1-epimerase activity"/>
    <property type="evidence" value="ECO:0007669"/>
    <property type="project" value="TreeGrafter"/>
</dbReference>
<dbReference type="InterPro" id="IPR014718">
    <property type="entry name" value="GH-type_carb-bd"/>
</dbReference>
<accession>A0A5C8NM97</accession>
<dbReference type="Pfam" id="PF01263">
    <property type="entry name" value="Aldose_epim"/>
    <property type="match status" value="1"/>
</dbReference>
<evidence type="ECO:0000313" key="3">
    <source>
        <dbReference type="Proteomes" id="UP000321571"/>
    </source>
</evidence>
<dbReference type="PANTHER" id="PTHR10091">
    <property type="entry name" value="ALDOSE-1-EPIMERASE"/>
    <property type="match status" value="1"/>
</dbReference>
<keyword evidence="3" id="KW-1185">Reference proteome</keyword>
<organism evidence="2 3">
    <name type="scientific">Aeromicrobium terrae</name>
    <dbReference type="NCBI Taxonomy" id="2498846"/>
    <lineage>
        <taxon>Bacteria</taxon>
        <taxon>Bacillati</taxon>
        <taxon>Actinomycetota</taxon>
        <taxon>Actinomycetes</taxon>
        <taxon>Propionibacteriales</taxon>
        <taxon>Nocardioidaceae</taxon>
        <taxon>Aeromicrobium</taxon>
    </lineage>
</organism>
<name>A0A5C8NM97_9ACTN</name>
<dbReference type="RefSeq" id="WP_147684673.1">
    <property type="nucleotide sequence ID" value="NZ_VDUX01000002.1"/>
</dbReference>
<gene>
    <name evidence="2" type="ORF">FHP06_05795</name>
</gene>
<evidence type="ECO:0000313" key="2">
    <source>
        <dbReference type="EMBL" id="TXL62210.1"/>
    </source>
</evidence>